<evidence type="ECO:0000313" key="6">
    <source>
        <dbReference type="EnsemblMetazoa" id="CapteP165326"/>
    </source>
</evidence>
<dbReference type="SUPFAM" id="SSF48371">
    <property type="entry name" value="ARM repeat"/>
    <property type="match status" value="2"/>
</dbReference>
<evidence type="ECO:0000256" key="3">
    <source>
        <dbReference type="SAM" id="MobiDB-lite"/>
    </source>
</evidence>
<keyword evidence="1" id="KW-0677">Repeat</keyword>
<accession>R7TMD8</accession>
<dbReference type="SMART" id="SM00185">
    <property type="entry name" value="ARM"/>
    <property type="match status" value="9"/>
</dbReference>
<name>R7TMD8_CAPTE</name>
<feature type="compositionally biased region" description="Basic and acidic residues" evidence="3">
    <location>
        <begin position="685"/>
        <end position="707"/>
    </location>
</feature>
<evidence type="ECO:0000313" key="5">
    <source>
        <dbReference type="EMBL" id="ELT95018.1"/>
    </source>
</evidence>
<organism evidence="5">
    <name type="scientific">Capitella teleta</name>
    <name type="common">Polychaete worm</name>
    <dbReference type="NCBI Taxonomy" id="283909"/>
    <lineage>
        <taxon>Eukaryota</taxon>
        <taxon>Metazoa</taxon>
        <taxon>Spiralia</taxon>
        <taxon>Lophotrochozoa</taxon>
        <taxon>Annelida</taxon>
        <taxon>Polychaeta</taxon>
        <taxon>Sedentaria</taxon>
        <taxon>Scolecida</taxon>
        <taxon>Capitellidae</taxon>
        <taxon>Capitella</taxon>
    </lineage>
</organism>
<dbReference type="InterPro" id="IPR011989">
    <property type="entry name" value="ARM-like"/>
</dbReference>
<gene>
    <name evidence="5" type="ORF">CAPTEDRAFT_165326</name>
</gene>
<feature type="domain" description="EDR1/CTR1/ARMC3-like peptidase-like" evidence="4">
    <location>
        <begin position="720"/>
        <end position="860"/>
    </location>
</feature>
<dbReference type="OMA" id="LYPMQSR"/>
<dbReference type="EnsemblMetazoa" id="CapteT165326">
    <property type="protein sequence ID" value="CapteP165326"/>
    <property type="gene ID" value="CapteG165326"/>
</dbReference>
<dbReference type="Pfam" id="PF00514">
    <property type="entry name" value="Arm"/>
    <property type="match status" value="2"/>
</dbReference>
<dbReference type="AlphaFoldDB" id="R7TMD8"/>
<keyword evidence="7" id="KW-1185">Reference proteome</keyword>
<dbReference type="InterPro" id="IPR000225">
    <property type="entry name" value="Armadillo"/>
</dbReference>
<reference evidence="6" key="3">
    <citation type="submission" date="2015-06" db="UniProtKB">
        <authorList>
            <consortium name="EnsemblMetazoa"/>
        </authorList>
    </citation>
    <scope>IDENTIFICATION</scope>
</reference>
<feature type="repeat" description="ARM" evidence="2">
    <location>
        <begin position="360"/>
        <end position="394"/>
    </location>
</feature>
<dbReference type="PANTHER" id="PTHR46618:SF1">
    <property type="entry name" value="ARMADILLO REPEAT-CONTAINING PROTEIN 3"/>
    <property type="match status" value="1"/>
</dbReference>
<dbReference type="Pfam" id="PF14381">
    <property type="entry name" value="EDR1_CTR1_ARMC3_pept"/>
    <property type="match status" value="1"/>
</dbReference>
<dbReference type="STRING" id="283909.R7TMD8"/>
<feature type="repeat" description="ARM" evidence="2">
    <location>
        <begin position="484"/>
        <end position="526"/>
    </location>
</feature>
<proteinExistence type="predicted"/>
<dbReference type="PANTHER" id="PTHR46618">
    <property type="entry name" value="ARMADILLO REPEAT-CONTAINING PROTEIN 3"/>
    <property type="match status" value="1"/>
</dbReference>
<feature type="region of interest" description="Disordered" evidence="3">
    <location>
        <begin position="683"/>
        <end position="716"/>
    </location>
</feature>
<dbReference type="InterPro" id="IPR052441">
    <property type="entry name" value="Armadillo-Ser/Thr_Kinase"/>
</dbReference>
<evidence type="ECO:0000256" key="1">
    <source>
        <dbReference type="ARBA" id="ARBA00022737"/>
    </source>
</evidence>
<dbReference type="Gene3D" id="1.25.10.10">
    <property type="entry name" value="Leucine-rich Repeat Variant"/>
    <property type="match status" value="2"/>
</dbReference>
<dbReference type="HOGENOM" id="CLU_018048_0_0_1"/>
<protein>
    <recommendedName>
        <fullName evidence="4">EDR1/CTR1/ARMC3-like peptidase-like domain-containing protein</fullName>
    </recommendedName>
</protein>
<evidence type="ECO:0000259" key="4">
    <source>
        <dbReference type="Pfam" id="PF14381"/>
    </source>
</evidence>
<dbReference type="EMBL" id="AMQN01012005">
    <property type="status" value="NOT_ANNOTATED_CDS"/>
    <property type="molecule type" value="Genomic_DNA"/>
</dbReference>
<dbReference type="InterPro" id="IPR016024">
    <property type="entry name" value="ARM-type_fold"/>
</dbReference>
<reference evidence="5 7" key="2">
    <citation type="journal article" date="2013" name="Nature">
        <title>Insights into bilaterian evolution from three spiralian genomes.</title>
        <authorList>
            <person name="Simakov O."/>
            <person name="Marletaz F."/>
            <person name="Cho S.J."/>
            <person name="Edsinger-Gonzales E."/>
            <person name="Havlak P."/>
            <person name="Hellsten U."/>
            <person name="Kuo D.H."/>
            <person name="Larsson T."/>
            <person name="Lv J."/>
            <person name="Arendt D."/>
            <person name="Savage R."/>
            <person name="Osoegawa K."/>
            <person name="de Jong P."/>
            <person name="Grimwood J."/>
            <person name="Chapman J.A."/>
            <person name="Shapiro H."/>
            <person name="Aerts A."/>
            <person name="Otillar R.P."/>
            <person name="Terry A.Y."/>
            <person name="Boore J.L."/>
            <person name="Grigoriev I.V."/>
            <person name="Lindberg D.R."/>
            <person name="Seaver E.C."/>
            <person name="Weisblat D.A."/>
            <person name="Putnam N.H."/>
            <person name="Rokhsar D.S."/>
        </authorList>
    </citation>
    <scope>NUCLEOTIDE SEQUENCE</scope>
    <source>
        <strain evidence="5 7">I ESC-2004</strain>
    </source>
</reference>
<dbReference type="PROSITE" id="PS50176">
    <property type="entry name" value="ARM_REPEAT"/>
    <property type="match status" value="2"/>
</dbReference>
<evidence type="ECO:0000313" key="7">
    <source>
        <dbReference type="Proteomes" id="UP000014760"/>
    </source>
</evidence>
<dbReference type="OrthoDB" id="7537227at2759"/>
<dbReference type="InterPro" id="IPR055164">
    <property type="entry name" value="EDR1/CTR1/ARMC3-like_pept-like"/>
</dbReference>
<dbReference type="EMBL" id="KB309238">
    <property type="protein sequence ID" value="ELT95018.1"/>
    <property type="molecule type" value="Genomic_DNA"/>
</dbReference>
<dbReference type="Proteomes" id="UP000014760">
    <property type="component" value="Unassembled WGS sequence"/>
</dbReference>
<sequence length="874" mass="95883">MGKKVKKDEKGPPDDVFDALLVESKQAATVVLMLESPEEEVLTKACEAIYKFVDKCDENKKALLDLNVHDHLLRLIQHEDRVVRRNSAMALGVLASYSEARKLLRKREETIPSVVNLLAPEEDTVVHEFAALCLASLAQDYSCKVSILEQDGLEPLIRCLSSADPDVQKNAVETISLMLKDYQTKSSLRELEGFQPLLALLQSEYPVIQHLALVALERATQDSENRGVMRELEGVDRIIRFIGCPNYSDLHVFAVMVLSNCLEDTETMELVKETGGLQKLKGDADPVIPTLPEVKEHAAKAISRAAKNPDNRKIMHELEVEKMLIHLLDHEEPCVRVAGAQGLGIMSENLTSRDAIGQWEGIEPLIKMLKSDQSDVREASSLALANLTSGNLNNCTDLAKLHGIDPLISLLGDSSCVAIANAAVVLTNMATDEGLRSQIQASGVVTSLIGPLTSENSIVQSKCSLAVAAFLGDFEARTTFRENGGLTPLVQLLHSGNDDVRRSASWAITVCAVDEPTAAEISKLGGLEILQEIQASNTRKNAFTDVAVAKLLDSNLSAKYAITGFLAPNNRICDGFFDAGQIKSGGKLLCLEDYAYMDVNSKRPILLVNAKPEKPSTPIPNPSEIELGDKSSKSSVAGRASRTGREAKGGSRHIHLTAGIMPMVYTSNCSSGNLNRYMHLPRTRSQREREEKQKEEEQHAQQQREAEVSTSQGPFIAPGDPSLIKYIDEVQERVAPLPSTKCQVVALAQFVAEKLGGAIDRGQVANFSWELQLSQLKYDLKSNIIPIGVIKAGIHYHRALLFKALADRIAVHCSLVRGEYNRAWNEVLLTEDDDPAATPRAPKFPPKRFIVDLIHQPGRLMPFESPDANAYQKL</sequence>
<reference evidence="7" key="1">
    <citation type="submission" date="2012-12" db="EMBL/GenBank/DDBJ databases">
        <authorList>
            <person name="Hellsten U."/>
            <person name="Grimwood J."/>
            <person name="Chapman J.A."/>
            <person name="Shapiro H."/>
            <person name="Aerts A."/>
            <person name="Otillar R.P."/>
            <person name="Terry A.Y."/>
            <person name="Boore J.L."/>
            <person name="Simakov O."/>
            <person name="Marletaz F."/>
            <person name="Cho S.-J."/>
            <person name="Edsinger-Gonzales E."/>
            <person name="Havlak P."/>
            <person name="Kuo D.-H."/>
            <person name="Larsson T."/>
            <person name="Lv J."/>
            <person name="Arendt D."/>
            <person name="Savage R."/>
            <person name="Osoegawa K."/>
            <person name="de Jong P."/>
            <person name="Lindberg D.R."/>
            <person name="Seaver E.C."/>
            <person name="Weisblat D.A."/>
            <person name="Putnam N.H."/>
            <person name="Grigoriev I.V."/>
            <person name="Rokhsar D.S."/>
        </authorList>
    </citation>
    <scope>NUCLEOTIDE SEQUENCE</scope>
    <source>
        <strain evidence="7">I ESC-2004</strain>
    </source>
</reference>
<evidence type="ECO:0000256" key="2">
    <source>
        <dbReference type="PROSITE-ProRule" id="PRU00259"/>
    </source>
</evidence>
<feature type="region of interest" description="Disordered" evidence="3">
    <location>
        <begin position="611"/>
        <end position="653"/>
    </location>
</feature>